<sequence length="505" mass="52602">MASLADAIKDLVAADNGTEVLGVGVSATWSFSQSWWSACSTGCDASSVCALLGSALASHLSVYASASILESWSCTDATDGRRRRLTDLGSRRIDGRRLSEAATSLVVATSATVDTSTAYAFDAAAAFEAALLSVASGGVVAGGTALSAVYAPTTTITIEVTALVSMSEAAAGNGSASEEALVAASVATAIIDGSIATIASAALARAVGVDRAANNQVVASVAAASISVADHPSPPPLPPSPALPPPPPLRPTGWTDSVSDTTLLALVIGVGVLLLVLVCATLLYLHCQRFRRKRMKVAAMEDLPGKGGEPGGLKRSVSWVEERMAERATTQAKLMEQKSRQEMEELKAENERLRAELDSSARFQMALSKLNAARNLREAAVEPLPAHTRDAPMPPDPRVAPASDDTGPADAADAPARAYRAPPPPPTEALRRAAMAVRASQRIGPAQPISAHRAPPPGPSRENSALERVARIRAAHEERLRVRDETQRRAQMVLGRPEAAGEEEE</sequence>
<feature type="coiled-coil region" evidence="1">
    <location>
        <begin position="325"/>
        <end position="363"/>
    </location>
</feature>
<accession>A0A7S3VYK8</accession>
<organism evidence="4">
    <name type="scientific">Emiliania huxleyi</name>
    <name type="common">Coccolithophore</name>
    <name type="synonym">Pontosphaera huxleyi</name>
    <dbReference type="NCBI Taxonomy" id="2903"/>
    <lineage>
        <taxon>Eukaryota</taxon>
        <taxon>Haptista</taxon>
        <taxon>Haptophyta</taxon>
        <taxon>Prymnesiophyceae</taxon>
        <taxon>Isochrysidales</taxon>
        <taxon>Noelaerhabdaceae</taxon>
        <taxon>Emiliania</taxon>
    </lineage>
</organism>
<keyword evidence="3" id="KW-0472">Membrane</keyword>
<reference evidence="4" key="1">
    <citation type="submission" date="2021-01" db="EMBL/GenBank/DDBJ databases">
        <authorList>
            <person name="Corre E."/>
            <person name="Pelletier E."/>
            <person name="Niang G."/>
            <person name="Scheremetjew M."/>
            <person name="Finn R."/>
            <person name="Kale V."/>
            <person name="Holt S."/>
            <person name="Cochrane G."/>
            <person name="Meng A."/>
            <person name="Brown T."/>
            <person name="Cohen L."/>
        </authorList>
    </citation>
    <scope>NUCLEOTIDE SEQUENCE</scope>
    <source>
        <strain evidence="4">379</strain>
    </source>
</reference>
<feature type="region of interest" description="Disordered" evidence="2">
    <location>
        <begin position="230"/>
        <end position="254"/>
    </location>
</feature>
<feature type="region of interest" description="Disordered" evidence="2">
    <location>
        <begin position="441"/>
        <end position="466"/>
    </location>
</feature>
<feature type="compositionally biased region" description="Pro residues" evidence="2">
    <location>
        <begin position="232"/>
        <end position="250"/>
    </location>
</feature>
<evidence type="ECO:0000256" key="3">
    <source>
        <dbReference type="SAM" id="Phobius"/>
    </source>
</evidence>
<keyword evidence="3" id="KW-0812">Transmembrane</keyword>
<dbReference type="EMBL" id="HBIR01002365">
    <property type="protein sequence ID" value="CAE0523165.1"/>
    <property type="molecule type" value="Transcribed_RNA"/>
</dbReference>
<feature type="region of interest" description="Disordered" evidence="2">
    <location>
        <begin position="485"/>
        <end position="505"/>
    </location>
</feature>
<dbReference type="AlphaFoldDB" id="A0A7S3VYK8"/>
<feature type="transmembrane region" description="Helical" evidence="3">
    <location>
        <begin position="263"/>
        <end position="285"/>
    </location>
</feature>
<evidence type="ECO:0000313" key="4">
    <source>
        <dbReference type="EMBL" id="CAE0523165.1"/>
    </source>
</evidence>
<gene>
    <name evidence="4" type="ORF">EHUX00137_LOCUS1641</name>
</gene>
<keyword evidence="3" id="KW-1133">Transmembrane helix</keyword>
<evidence type="ECO:0000256" key="2">
    <source>
        <dbReference type="SAM" id="MobiDB-lite"/>
    </source>
</evidence>
<name>A0A7S3VYK8_EMIHU</name>
<proteinExistence type="predicted"/>
<protein>
    <submittedName>
        <fullName evidence="4">Uncharacterized protein</fullName>
    </submittedName>
</protein>
<feature type="region of interest" description="Disordered" evidence="2">
    <location>
        <begin position="383"/>
        <end position="428"/>
    </location>
</feature>
<keyword evidence="1" id="KW-0175">Coiled coil</keyword>
<evidence type="ECO:0000256" key="1">
    <source>
        <dbReference type="SAM" id="Coils"/>
    </source>
</evidence>
<feature type="compositionally biased region" description="Low complexity" evidence="2">
    <location>
        <begin position="400"/>
        <end position="420"/>
    </location>
</feature>